<dbReference type="KEGG" id="cqu:CpipJ_CPIJ013488"/>
<accession>B0X1V0</accession>
<evidence type="ECO:0000313" key="2">
    <source>
        <dbReference type="EnsemblMetazoa" id="CPIJ013488-PA"/>
    </source>
</evidence>
<proteinExistence type="predicted"/>
<dbReference type="Proteomes" id="UP000002320">
    <property type="component" value="Unassembled WGS sequence"/>
</dbReference>
<gene>
    <name evidence="2" type="primary">6046409</name>
    <name evidence="1" type="ORF">CpipJ_CPIJ013488</name>
</gene>
<reference evidence="1" key="1">
    <citation type="submission" date="2007-03" db="EMBL/GenBank/DDBJ databases">
        <title>Annotation of Culex pipiens quinquefasciatus.</title>
        <authorList>
            <consortium name="The Broad Institute Genome Sequencing Platform"/>
            <person name="Atkinson P.W."/>
            <person name="Hemingway J."/>
            <person name="Christensen B.M."/>
            <person name="Higgs S."/>
            <person name="Kodira C."/>
            <person name="Hannick L."/>
            <person name="Megy K."/>
            <person name="O'Leary S."/>
            <person name="Pearson M."/>
            <person name="Haas B.J."/>
            <person name="Mauceli E."/>
            <person name="Wortman J.R."/>
            <person name="Lee N.H."/>
            <person name="Guigo R."/>
            <person name="Stanke M."/>
            <person name="Alvarado L."/>
            <person name="Amedeo P."/>
            <person name="Antoine C.H."/>
            <person name="Arensburger P."/>
            <person name="Bidwell S.L."/>
            <person name="Crawford M."/>
            <person name="Camaro F."/>
            <person name="Devon K."/>
            <person name="Engels R."/>
            <person name="Hammond M."/>
            <person name="Howarth C."/>
            <person name="Koehrsen M."/>
            <person name="Lawson D."/>
            <person name="Montgomery P."/>
            <person name="Nene V."/>
            <person name="Nusbaum C."/>
            <person name="Puiu D."/>
            <person name="Romero-Severson J."/>
            <person name="Severson D.W."/>
            <person name="Shumway M."/>
            <person name="Sisk P."/>
            <person name="Stolte C."/>
            <person name="Zeng Q."/>
            <person name="Eisenstadt E."/>
            <person name="Fraser-Liggett C."/>
            <person name="Strausberg R."/>
            <person name="Galagan J."/>
            <person name="Birren B."/>
            <person name="Collins F.H."/>
        </authorList>
    </citation>
    <scope>NUCLEOTIDE SEQUENCE [LARGE SCALE GENOMIC DNA]</scope>
    <source>
        <strain evidence="1">JHB</strain>
    </source>
</reference>
<sequence length="100" mass="11805">MSKYRRNAVVIDYNVLPVRPDIESVSKFIINNLELDLKKVNNIQLNNSRNHVIIELGSPEEAWDLAEQHNLRHKISTRFDLQLVVDIWDYHLRLRTVWGG</sequence>
<reference evidence="2" key="2">
    <citation type="submission" date="2021-02" db="UniProtKB">
        <authorList>
            <consortium name="EnsemblMetazoa"/>
        </authorList>
    </citation>
    <scope>IDENTIFICATION</scope>
    <source>
        <strain evidence="2">JHB</strain>
    </source>
</reference>
<protein>
    <submittedName>
        <fullName evidence="1 2">Uncharacterized protein</fullName>
    </submittedName>
</protein>
<dbReference type="EMBL" id="DS232270">
    <property type="protein sequence ID" value="EDS38828.1"/>
    <property type="molecule type" value="Genomic_DNA"/>
</dbReference>
<evidence type="ECO:0000313" key="3">
    <source>
        <dbReference type="Proteomes" id="UP000002320"/>
    </source>
</evidence>
<dbReference type="VEuPathDB" id="VectorBase:CQUJHB007155"/>
<evidence type="ECO:0000313" key="1">
    <source>
        <dbReference type="EMBL" id="EDS38828.1"/>
    </source>
</evidence>
<name>B0X1V0_CULQU</name>
<dbReference type="InParanoid" id="B0X1V0"/>
<organism>
    <name type="scientific">Culex quinquefasciatus</name>
    <name type="common">Southern house mosquito</name>
    <name type="synonym">Culex pungens</name>
    <dbReference type="NCBI Taxonomy" id="7176"/>
    <lineage>
        <taxon>Eukaryota</taxon>
        <taxon>Metazoa</taxon>
        <taxon>Ecdysozoa</taxon>
        <taxon>Arthropoda</taxon>
        <taxon>Hexapoda</taxon>
        <taxon>Insecta</taxon>
        <taxon>Pterygota</taxon>
        <taxon>Neoptera</taxon>
        <taxon>Endopterygota</taxon>
        <taxon>Diptera</taxon>
        <taxon>Nematocera</taxon>
        <taxon>Culicoidea</taxon>
        <taxon>Culicidae</taxon>
        <taxon>Culicinae</taxon>
        <taxon>Culicini</taxon>
        <taxon>Culex</taxon>
        <taxon>Culex</taxon>
    </lineage>
</organism>
<dbReference type="VEuPathDB" id="VectorBase:CPIJ013488"/>
<dbReference type="AlphaFoldDB" id="B0X1V0"/>
<dbReference type="HOGENOM" id="CLU_2308759_0_0_1"/>
<keyword evidence="3" id="KW-1185">Reference proteome</keyword>
<dbReference type="EnsemblMetazoa" id="CPIJ013488-RA">
    <property type="protein sequence ID" value="CPIJ013488-PA"/>
    <property type="gene ID" value="CPIJ013488"/>
</dbReference>